<evidence type="ECO:0000313" key="1">
    <source>
        <dbReference type="EMBL" id="RHE40529.1"/>
    </source>
</evidence>
<dbReference type="Pfam" id="PF06935">
    <property type="entry name" value="DUF1284"/>
    <property type="match status" value="1"/>
</dbReference>
<accession>A0A414ER03</accession>
<name>A0A414ER03_9FIRM</name>
<comment type="caution">
    <text evidence="1">The sequence shown here is derived from an EMBL/GenBank/DDBJ whole genome shotgun (WGS) entry which is preliminary data.</text>
</comment>
<dbReference type="RefSeq" id="WP_015541078.1">
    <property type="nucleotide sequence ID" value="NZ_CABJFK010000004.1"/>
</dbReference>
<organism evidence="1 2">
    <name type="scientific">Blautia obeum</name>
    <dbReference type="NCBI Taxonomy" id="40520"/>
    <lineage>
        <taxon>Bacteria</taxon>
        <taxon>Bacillati</taxon>
        <taxon>Bacillota</taxon>
        <taxon>Clostridia</taxon>
        <taxon>Lachnospirales</taxon>
        <taxon>Lachnospiraceae</taxon>
        <taxon>Blautia</taxon>
    </lineage>
</organism>
<protein>
    <submittedName>
        <fullName evidence="1">DUF1284 domain-containing protein</fullName>
    </submittedName>
</protein>
<dbReference type="AlphaFoldDB" id="A0A414ER03"/>
<dbReference type="Proteomes" id="UP000283745">
    <property type="component" value="Unassembled WGS sequence"/>
</dbReference>
<evidence type="ECO:0000313" key="2">
    <source>
        <dbReference type="Proteomes" id="UP000283745"/>
    </source>
</evidence>
<dbReference type="EMBL" id="QSKF01000004">
    <property type="protein sequence ID" value="RHE40529.1"/>
    <property type="molecule type" value="Genomic_DNA"/>
</dbReference>
<dbReference type="InterPro" id="IPR009702">
    <property type="entry name" value="DUF1284"/>
</dbReference>
<gene>
    <name evidence="1" type="ORF">DW740_06475</name>
</gene>
<proteinExistence type="predicted"/>
<reference evidence="1 2" key="1">
    <citation type="submission" date="2018-08" db="EMBL/GenBank/DDBJ databases">
        <title>A genome reference for cultivated species of the human gut microbiota.</title>
        <authorList>
            <person name="Zou Y."/>
            <person name="Xue W."/>
            <person name="Luo G."/>
        </authorList>
    </citation>
    <scope>NUCLEOTIDE SEQUENCE [LARGE SCALE GENOMIC DNA]</scope>
    <source>
        <strain evidence="1 2">AM28-23</strain>
    </source>
</reference>
<sequence>MIRLRPHHGMCLAYFEGKGYSDDFTENMQHMLELLEKGAEVEMTVSGDEICKACPNLKSGVCLSADLVEHYDRKVLEHCGLKEKESLSFREFVDNVQKNIIETGKREEICGGCQWNEICRRKESRWK</sequence>